<dbReference type="GO" id="GO:0005874">
    <property type="term" value="C:microtubule"/>
    <property type="evidence" value="ECO:0000318"/>
    <property type="project" value="GO_Central"/>
</dbReference>
<keyword evidence="14" id="KW-0333">Golgi apparatus</keyword>
<dbReference type="FunFam" id="1.20.58.60:FF:000027">
    <property type="entry name" value="Microtubule-actin cross-linking factor 1"/>
    <property type="match status" value="1"/>
</dbReference>
<dbReference type="FunFam" id="1.20.58.60:FF:000014">
    <property type="entry name" value="microtubule-actin cross-linking factor 1"/>
    <property type="match status" value="1"/>
</dbReference>
<dbReference type="GlyGen" id="A0A8V0Z4R2">
    <property type="glycosylation" value="5 sites"/>
</dbReference>
<dbReference type="Gene3D" id="2.30.30.40">
    <property type="entry name" value="SH3 Domains"/>
    <property type="match status" value="1"/>
</dbReference>
<evidence type="ECO:0000256" key="2">
    <source>
        <dbReference type="ARBA" id="ARBA00004555"/>
    </source>
</evidence>
<dbReference type="Gene3D" id="3.30.920.20">
    <property type="entry name" value="Gas2-like domain"/>
    <property type="match status" value="1"/>
</dbReference>
<keyword evidence="20" id="KW-0175">Coiled coil</keyword>
<dbReference type="FunFam" id="1.20.58.60:FF:000010">
    <property type="entry name" value="plectin isoform X2"/>
    <property type="match status" value="1"/>
</dbReference>
<evidence type="ECO:0000256" key="20">
    <source>
        <dbReference type="SAM" id="Coils"/>
    </source>
</evidence>
<dbReference type="GO" id="GO:0031344">
    <property type="term" value="P:regulation of cell projection organization"/>
    <property type="evidence" value="ECO:0007669"/>
    <property type="project" value="UniProtKB-ARBA"/>
</dbReference>
<organism evidence="26 27">
    <name type="scientific">Gallus gallus</name>
    <name type="common">Chicken</name>
    <dbReference type="NCBI Taxonomy" id="9031"/>
    <lineage>
        <taxon>Eukaryota</taxon>
        <taxon>Metazoa</taxon>
        <taxon>Chordata</taxon>
        <taxon>Craniata</taxon>
        <taxon>Vertebrata</taxon>
        <taxon>Euteleostomi</taxon>
        <taxon>Archelosauria</taxon>
        <taxon>Archosauria</taxon>
        <taxon>Dinosauria</taxon>
        <taxon>Saurischia</taxon>
        <taxon>Theropoda</taxon>
        <taxon>Coelurosauria</taxon>
        <taxon>Aves</taxon>
        <taxon>Neognathae</taxon>
        <taxon>Galloanserae</taxon>
        <taxon>Galliformes</taxon>
        <taxon>Phasianidae</taxon>
        <taxon>Phasianinae</taxon>
        <taxon>Gallus</taxon>
    </lineage>
</organism>
<dbReference type="GO" id="GO:0051239">
    <property type="term" value="P:regulation of multicellular organismal process"/>
    <property type="evidence" value="ECO:0007669"/>
    <property type="project" value="UniProtKB-ARBA"/>
</dbReference>
<dbReference type="Gene3D" id="1.20.58.60">
    <property type="match status" value="34"/>
</dbReference>
<dbReference type="Gene3D" id="1.20.58.1060">
    <property type="match status" value="1"/>
</dbReference>
<feature type="domain" description="Calponin-homology (CH)" evidence="23">
    <location>
        <begin position="36"/>
        <end position="174"/>
    </location>
</feature>
<evidence type="ECO:0000256" key="13">
    <source>
        <dbReference type="ARBA" id="ARBA00022837"/>
    </source>
</evidence>
<dbReference type="GO" id="GO:0015629">
    <property type="term" value="C:actin cytoskeleton"/>
    <property type="evidence" value="ECO:0000318"/>
    <property type="project" value="GO_Central"/>
</dbReference>
<evidence type="ECO:0000256" key="9">
    <source>
        <dbReference type="ARBA" id="ARBA00022687"/>
    </source>
</evidence>
<dbReference type="Proteomes" id="UP000000539">
    <property type="component" value="Chromosome 23"/>
</dbReference>
<dbReference type="InterPro" id="IPR001452">
    <property type="entry name" value="SH3_domain"/>
</dbReference>
<dbReference type="InterPro" id="IPR001715">
    <property type="entry name" value="CH_dom"/>
</dbReference>
<dbReference type="FunFam" id="1.20.58.60:FF:000048">
    <property type="entry name" value="microtubule-actin cross-linking factor 1 isoform X3"/>
    <property type="match status" value="1"/>
</dbReference>
<dbReference type="Pfam" id="PF02187">
    <property type="entry name" value="GAS2"/>
    <property type="match status" value="1"/>
</dbReference>
<dbReference type="SMART" id="SM01129">
    <property type="entry name" value="DELLA"/>
    <property type="match status" value="1"/>
</dbReference>
<feature type="region of interest" description="Disordered" evidence="21">
    <location>
        <begin position="3191"/>
        <end position="3227"/>
    </location>
</feature>
<dbReference type="GO" id="GO:0045104">
    <property type="term" value="P:intermediate filament cytoskeleton organization"/>
    <property type="evidence" value="ECO:0000318"/>
    <property type="project" value="GO_Central"/>
</dbReference>
<evidence type="ECO:0000256" key="15">
    <source>
        <dbReference type="ARBA" id="ARBA00023136"/>
    </source>
</evidence>
<proteinExistence type="evidence at protein level"/>
<feature type="compositionally biased region" description="Low complexity" evidence="21">
    <location>
        <begin position="7317"/>
        <end position="7329"/>
    </location>
</feature>
<evidence type="ECO:0000256" key="21">
    <source>
        <dbReference type="SAM" id="MobiDB-lite"/>
    </source>
</evidence>
<feature type="coiled-coil region" evidence="20">
    <location>
        <begin position="3282"/>
        <end position="3309"/>
    </location>
</feature>
<dbReference type="GO" id="GO:0042060">
    <property type="term" value="P:wound healing"/>
    <property type="evidence" value="ECO:0000318"/>
    <property type="project" value="GO_Central"/>
</dbReference>
<name>A0A8V0Z4R2_CHICK</name>
<feature type="compositionally biased region" description="Low complexity" evidence="21">
    <location>
        <begin position="7394"/>
        <end position="7406"/>
    </location>
</feature>
<dbReference type="FunFam" id="1.20.58.60:FF:000090">
    <property type="entry name" value="microtubule-actin cross-linking factor 1 isoform X2"/>
    <property type="match status" value="1"/>
</dbReference>
<evidence type="ECO:0000313" key="27">
    <source>
        <dbReference type="Proteomes" id="UP000000539"/>
    </source>
</evidence>
<reference evidence="26" key="3">
    <citation type="submission" date="2025-09" db="UniProtKB">
        <authorList>
            <consortium name="Ensembl"/>
        </authorList>
    </citation>
    <scope>IDENTIFICATION</scope>
    <source>
        <strain evidence="26">broiler</strain>
    </source>
</reference>
<dbReference type="FunFam" id="2.30.30.40:FF:000011">
    <property type="entry name" value="Microtubule-actin cross-linking factor 1"/>
    <property type="match status" value="1"/>
</dbReference>
<feature type="coiled-coil region" evidence="20">
    <location>
        <begin position="3681"/>
        <end position="3708"/>
    </location>
</feature>
<dbReference type="InterPro" id="IPR036872">
    <property type="entry name" value="CH_dom_sf"/>
</dbReference>
<keyword evidence="11" id="KW-0479">Metal-binding</keyword>
<keyword evidence="16" id="KW-0009">Actin-binding</keyword>
<dbReference type="Gene3D" id="3.90.1290.10">
    <property type="entry name" value="Plakin repeat"/>
    <property type="match status" value="5"/>
</dbReference>
<dbReference type="PANTHER" id="PTHR23169">
    <property type="entry name" value="ENVOPLAKIN"/>
    <property type="match status" value="1"/>
</dbReference>
<evidence type="ECO:0000259" key="24">
    <source>
        <dbReference type="PROSITE" id="PS50222"/>
    </source>
</evidence>
<dbReference type="FunFam" id="1.20.58.60:FF:000021">
    <property type="entry name" value="Microtubule-actin cross-linking factor 1"/>
    <property type="match status" value="1"/>
</dbReference>
<dbReference type="FunFam" id="3.30.920.20:FF:000001">
    <property type="entry name" value="Microtubule-actin cross-linking factor 1"/>
    <property type="match status" value="1"/>
</dbReference>
<evidence type="ECO:0000256" key="14">
    <source>
        <dbReference type="ARBA" id="ARBA00023034"/>
    </source>
</evidence>
<feature type="compositionally biased region" description="Basic and acidic residues" evidence="21">
    <location>
        <begin position="3080"/>
        <end position="3103"/>
    </location>
</feature>
<feature type="compositionally biased region" description="Basic and acidic residues" evidence="21">
    <location>
        <begin position="3209"/>
        <end position="3219"/>
    </location>
</feature>
<evidence type="ECO:0000256" key="1">
    <source>
        <dbReference type="ARBA" id="ARBA00004245"/>
    </source>
</evidence>
<evidence type="ECO:0000313" key="26">
    <source>
        <dbReference type="Ensembl" id="ENSGALP00010025510.1"/>
    </source>
</evidence>
<evidence type="ECO:0000256" key="18">
    <source>
        <dbReference type="ARBA" id="ARBA00023273"/>
    </source>
</evidence>
<dbReference type="FunFam" id="1.20.58.60:FF:000031">
    <property type="entry name" value="Microtubule-actin cross-linking factor 1"/>
    <property type="match status" value="1"/>
</dbReference>
<dbReference type="FunFam" id="1.20.58.60:FF:000097">
    <property type="entry name" value="microtubule-actin cross-linking factor 1 isoform X2"/>
    <property type="match status" value="1"/>
</dbReference>
<feature type="compositionally biased region" description="Basic and acidic residues" evidence="21">
    <location>
        <begin position="2095"/>
        <end position="2111"/>
    </location>
</feature>
<dbReference type="InterPro" id="IPR018159">
    <property type="entry name" value="Spectrin/alpha-actinin"/>
</dbReference>
<evidence type="ECO:0000256" key="6">
    <source>
        <dbReference type="ARBA" id="ARBA00022490"/>
    </source>
</evidence>
<dbReference type="FunFam" id="1.20.58.60:FF:000022">
    <property type="entry name" value="Microtubule-actin cross-linking factor 1"/>
    <property type="match status" value="1"/>
</dbReference>
<sequence>MAGYVPGLLPADRSQEKEFVQAYEDVLERYKDERDRVQKKTFTKWVNKHLMKVRKHINDLYEDLRDGHNLVSLLEVLSGVKLQIEPPAQRSLRLVKAPAWCRASSEEREEEEDDDEEPREKGRMRFHRLQNVQIALDFLKQRQVKLVNIRNDDITDGNPKLTLGLIWTIILHFQISDIYISGESGDMSAKEKLLLWTQKVTAGYIGVKCTNFSSCWSDGKMFNALIHRYRPDLVDMERVQIQSNRENLEQAFEIAERLGVTRLLDAEDVDVPSPDEKSVITYVSSIYDAFPKVPEGGEGISAIEVDSRWLEYQTRLESLISWIKQHTILMSDKSFPQNPVELKALYNQYIHFKETEIPAREQEKGRIEELYKLLEVWIEFGRIKLPQGYHPNDVEEEWGKLIIEMLEREKLLRPAVERLELLLQIANKIQNGALSCEEKLTLAKNTLQADAAHLEAGQPVQYEADVVVYLQECEGLIRQLQVDVQILRDENYYQLEELAFRIMRLQDELVTLRLECTNLYRKGHFSTLELAPAPTLSTTQLKGESLTKGLHTSSASWFRKPMTRTELVAISSSEDEGSLRFVYELLAWVEEMQMRLERAEWGSDLPSVETQLETQRHIHSSVEELGSSVKEARLYEGKMSQNFRASYTETLGKLETQYCKLMETSSFRLRHLQSLHGFVSRATAELIWLNEKEEEELAYDWSDNNPNIAAKRNYFSELTMELEEKQDIFRSLQDTAELLALENHPAKQTVEAYSAAVQSQWQWIKQLCLCVEQHVKENAAYFQFFSDARESETYLRNLQDAIRRKYSCDHSTSLTRLEDLLQDSMDEKEQLIQSKSSVASLVGRSKSIVQLRPRNPEHLVKSTIPIKAVCDYRQIEITICRNDECVLEDNSQRTKWKVISPTGNEAMVPSVCFLIPPPNKEAIEMANRVEQLYQKVMALWHQLHMNTKSLISWNYLRKDIALVQSFSMEKLRSLAQGECQQALRSLQAHYEDFLQDSRDSELFSVSDRLRLEEEVESSKEHIQQLLQSMENEDKDETVARTYLSELQNIRLRLEECEQRLVSRIQSPSSTRADGDSIQENTIRIAEQERMQEDLQQLKSDLRCISERCYSFLNRAPGGPSTPRLRSELDLVVNKMEQTYGLSSVYLDKLKTVDIIIRNTQGAESLVKGYEVKLSQEEAVPADLTAIQAHRSALQQWLGEVKGKNSVFSVLEEEMAKAKAVGEQLYQLRQERSIDLERYQEKGSQLWDRWQRACTQIETRHTELESIQEVLSDYRQCHRALIQWIEEITAQQELMKPGQAEDSRVLSEQLSQQTALAAEIEKNQAKLDQCQKFSQQYSAAVKDYELQLMTYRAFVESQQKSPMKRRRMLSSSDAITQEFMDLRTRYTALVTLTTQHVKYISDALRRLEEEEKVVEEEKQEHVDKVKELLGWAVGLKQSVQGRTAAAQSRELGDIKKSISEQQALNEELAAKKEQVSEAIKTSQIFLAKHNHKLSHQEKDQISAQVAALKDAYQTLCTDTTEQLQQLQSQLAQETEHKANEAVAGVIDLGTVEIFPVFGAMQKGLIDQETGLVLLEAQVITSDLVLPETGEKLSLEEGLARDFINLRTFHVLQELKDALHRVHEVRREGRQLLPAAAAVEEGRISESTGLKILEVELVTGGFKTHRGRISMEKAMQERLLPPQLYSRLLSHLESNKVLIDPNTAEKINLSELMQRCILHQDTGLRLLPVKQLAGGMVSLKSGRKVSIFRAVQEGLIDRQVTVRLLEAQLFAGGIVDPKTGHRLAVDEAVRHNLIDQDLACTLLIRQLQTGGIVDTVTGGRLTVDEAVRKELVAPRVALVILESLQSFMGLLWPETGEVVPAADALEQGILSTELAYKILSKRQLIKAVFIPETTEVLSWKKAVEHGILERDVAKKLKSMVIPDVMGSVQLAGAPSGSSSGGSPAGHQGQRDSVLRSGDERLMFHLMTHSYINIHDGQKLLLVDGELSNLTKDLIQTRENGSCEHPLEENESFEETKETAALEREPCNGVAVQQLELQLALPQEGSKKVLPPRSALENGEVVMGPGRLLLDDAGDVLHVEEQEQVCSEQATTQSETDAESRKEQIASASKEKHQVKLSVPGRPCDSGRGSTETEETTIEAEESKPTAADGVESIRGQKRALKTAAGVVKSESHLVVHICESRERLEVVAGRPWGAEEPELEGEGVGEIYFLNGETAQNGTMGGEEAVPTRTAEAEQMEYSENAAGVLHVEEGLRAEALGGESDADAALPQPRGRDEGDVLEMLQAQLRSGGVLCEQTGRTLLLNEAVACGAVPGHTAVKLMERMEMFSGFFDSRTREPLTTEDVIEEGLMDEKLLQKVLTSDKAISGVLDPGNNFVYSIKDAAAVGLLDKETALRLLEGQVVTGGIVDLKRGKKVSVTLASNLGLIEPVSQKELVRLEKASKGKSTDEATRQKLLSLQAETSGIVDPKTRQPLTVAQSVERGLLEKEKAFQLLTRQIAGGGILHHASGMRLSVSDAMKHDLIDRDLCNELMKAEGVCLQECTHPVTKEKLPLPQAVAAGIVSPEFQKKVQEIQAGAGSVIDPTSGQRMALSWAVQEGLLPREVVEKALSSPELKHGIVDPESCMVVPYTEMVKKCRIDVESGQRYLEVHPFRALRDEASGRALTCAEALWLGRADPLPTLRLLQGQADSGGFVQGAVSSRLSLQAALQQGLLDEAMATLIGCRQLQAGGIVDASSGKRLALEEAVEKGLVGRRLAAALQKAQMSMENDGSEVLMADKPHLSQEKMEKSPKEEGVALHSSAAVSDGTEHKARSRAVSSPAMGGKLKLIPLEASEEGVREQQEVGKMIPGSSALSAASLSVEVVIKAMETGIAESSSHVRKGAGGEAAERGTVTAVGLEEELCSTEDSKERRRGSVSMDGALAESAAVASERGERVSSREQGAQVTPRESVGLGKGDLGPTTPRETHEADVPVKPAREKPVGRRAVGETPIPEAGGPGDQEGTGEIELKPAQKQKSRKRRTKHIIASGDVTQLEKPPVEKQPLPIPISKEIPGKEEEEDFVSRAPGPKPGAATKELPAVWAEDAAEQKQMESSRDGKAKPIPEKDAAKLRGVQVLPTPPEPEEAAAVLRAAVREGPHSSAALKMERMLSQEEAEVETTSDAFAAVSKKPDELIIREEPTKVQDTCTPPLQQQAAAISTGQNAVPTASVPQGDVPHGEAAQEKPRQAGPGDRGLLLPVIVEGELLETSSDSARPAQIKFSKKMCLEHDEKLISYLSMLRDIEMRIKRVQPAEQNLDVLQTLLQQAEALGAELRELSFPVNQELDAVRRIVANPPEEVPEQLLRALEKDAKNLQKSLSSASDILESRLQSLRGAAEAQKAEVTAHHETLQGKLQELLCWVSGTVRALDGSDYQHTADVGSLSRCLQRYKELSEPLADTKSQLDTTAFDIQLLISEHAQDLSPQQSRQLLRLLNELQKAFRELAGRVTAQVEVLQVCLQQAEQTDQVKTLQEQQAARAQNLAELSSWLAAAEDTLVEQQRAASQGDLPALQQRQSDVKELQRSMHSRAASFASVLKSTEEFLEENKAKMEPGELAVLQEKLQRAKEQYQSLQERTEMAQKELESAVTAAVQQETEKVKAAKELQENSNKIDALLSWVASLEQKRELPQYRPHPAERAGKDAGDIPDGHMVGAARTAESLDEQYEGLKAQHQELLSQQQDIILATQAAQAFLDKHGHSLPGEERARLQGGLAELKERYAASLARSEVQLKQVQVLRDELQKFLRDHGEFEAWLKQAEQDLEGMCKGDSDPASLRQLLLRQGSFSEDVISHKGDLRFITMSGQKVLDAEGAAGDAGSSGSVVKSKLEDASQRYTTLHSKCTKLGSHLSTLLDHYQQFQEVAESLRTWLEDSEAAVGKLLSESVSSDPTALQEQLASAGQLQGNLAEHQVPVEKLQKAARSLLEVQGEPAPDHGHIRETTDAIVSRFQSLSQQMAERSDLLQKSIAQSQSVQESLENLLHSVADIESSLSAEQPGALSSTAIQDSLATSAKLKQDIARQRSCLEATREMVTRFAETADGGTAAALQGKLAEATERFGKLCQQQQEKEEVLKGLLPKVEQYEQLSEKLQQFMESRARMLASGNQPERDIARFSQHLQELNVEMGQHQEDLAALEQLAVELGASGFVPGAAAQQEKLQNLKEEFLQLQKVAKERERDASSCQEQLDEFRRLVAALRRWLKDSEGKVPPVDTSLGTQELQRRKQRVQELLEEWSGKGPQVEELSHRGTLLENLIVEITAPDSQTKAGSVLPAVGGPLGSVNGFHTCKDLTEIQCDVSDVSRQYEGLGAALRERLQQLSAMLERMQAVQEEAGTVLQWLESKERTLSELEASSSPTKTETMRAQAEHNKAFLAELEQNSGKIQKVKEALSGLLEKYPDSPEAANWKKMQEDLNCRWERASQATAERQQKLEESANQLASFQAAEAQLRPWLMEKELMMSVLGPLSIDPNMLNAQKQQVQFMLKEFEARRQQHEQLNQAAQSILTGPGDVSPSTNQVREELQGVNQKWSELTERLNSRSSQIDQALVKSTQYQELLQGLSEKVKAVGQRLSSQSAVSTQPDAVKQQLEETSEIRSDLEQLEEEIAEAQTLCDDLSVLIGEQYLKDELRKRLETVALPLKGLEDLAADRMNRLQTALASSQQFQHMFDELRTWLDDKLCQQARSQPISARLERLQSQIQEQEEFQKSLNQHSGSYEMIVAEGESLLLSVQPGEEKTALQNQLVSLKTHWEELSKQAADRHSKLKDCLQKAHKYQRHTEDLLPWVEDCKAKMSELEVTLDPVQLEAALLRSRALLSDVEKRRSLLEMLNGAADVLIDASQCDEDDIRDEKAAINQEMDAITEELQAKTGSIDEMSQRLKEFQESFRNIEKKLEGAKHQLEIFEALGPQACSNKNLEKLRAQQEVLQALEPQVDYLKHFTRGLVEDAPDGSDCSQLLGQAEVAQEEFKAMRQKVNDCCVLMENKLEGIGQFTGRVREMFSQLADLDDELDGMGPTGRDTDSLQSQAEDIRTFLGKLQALKADIEASESECKTMLEDEGSPDLLGLKRELETLSKQCSKLTERGRSRQEQVETTLARVEDFYGRLRELTHMTTAAEESEALQWVVGTEVDTINQQLADFKLFQKEQVDPLQLKLQQVNGVGQGLIQSAGKNCDVQGLEHDMEEINTRWNTLNKKVAQRIAQLQEALLRCGKFQDALEPLLSWLTDTEELISNQKPPSAEYKVVKAQIQEQKLLQRLLDDRKATVEMIQAEGGRIAQSAEPADREKITGQLQSLESRWAALLCRAAGRQKQLEDILVLAKQFHETTEPVSDWLSVTEKKLANSEPIGTQTAKIQQQISRHKALEEDIEGHAADVAHAVRVGQALSALSCAAEQRLLAEKLESLQGRYGEVRERCCRKAALLEQALCNARLFGEEEVEVLNWLAEVEDKLGSVSVKDYKRDVLQKQHADQLALNEEIVNRKKNVDQAIRNGQALLKQTTGEEVLLIQEKLDGIKTRYSDITAASSKALRTLEQARQLATKFQSTHEELNAWMSKVEDELASSGGQSPASEQIPQFQQRQKELKKEVMEQRLVLDTVNEVSRALLELVPWRAREGLDKLVSDTNERYKLVSDTVRQRVEEIDAAIQRSQQYEQAADAELAWVAETKRKLMALGAIRLEQDQTTAQLQVQKAFSIDIIRHKDSMDELFSQRNEIFGTCGEEQKAVLQEKTESLVQQYEAVSQLNSERYARLERAQVLVNQFWETYEELSPWIEETQALISQLPPPAIDHEQLKQQQEDMRQLRESIAEHKPHIDKLLKIGPQLKDLNPEEGEMVQKKYSTAEAMYAKIKEEVCQRALALDEAVSQSTQFHDKIEPMLEALEALSSRLRMPPLIPAEVDKIRECISENKNATVELEKLQPSFEALKRRGEELVGRSQGADKDLAAKVIQDKLDQMVFFWEDIKARAEEREMKFLDVLELAEKFWYDMAALLTTIKDTQDIVHDLESPGIDPSIIKQQVEAAETIKEETDGLHEELEFIRLLGTDLIFACGETEKPEVKKSIDEMNNAWENLNKTWKERLEKLEEAMQAAVQYQDTLQAMFDWLDNAVIKLCNMSPVGTDLNTVKEQMNEMKEFKMEVYQQQIEMEKLNHQGELMLKKATDETDRDIIKEPLTELKHLWENLGEKIAHRQHKLEAALLALGQFQHALAELMAWLTHTEELLDAQKPINGDPKVIEVELAKHHVLKNDVLAHQATVDTVNRAGNELLESSAGDDASSLRNRLEGLNACWEAVLQKTEEREQQLQSTLQQAQGFHGEIEDFLLWLTRMESQLSASKPTGGLPETAREQLNAHMELYGQLKAQEDVYSQLLAKGRLMLLNRDDSGSGSKTEQSVALLEQKWCLVSTKMEERKAKLEEALALATDFQNSLQDFINWLTLAEQSLNIVPPPSLILNAVLAQIDEHKVFANEVNAHRDRIIELDQTGNQLKFLSQKQDVVLIKNLLVSVQSRWEKVVQRSVERGRALDDARKRAKQFHEAWKKLIDWLEDAENHLDSELEISNDPDKIKLQLSKHKEFQKTLGGKQPVYDTTIRTGRALKEKALLPDDTQKLDNLLGEVRDKWDTVCGKSVERQHKLEEALLFSGQFMDALQALVDWLYKVEPQLAEDQPVHGDLDLVMNLMDAHKVFQKELGKRTGTVQVLKRSGRELIENSRDDTTWVKVQLQELSNRWDTVCKLSVSKQSRLEQALKQAEEFRTAVHMLLEWLSEAEQSLRFRGALPDDAEALQSLIDVHKEFMKKVEEKRVDVNTAVGMGEVILSACHPDCITTIKHWITIIRARFEEVLTWAKQHQQRLEAALSELVANAELLEELLAWIQWAETTLIQRDQEPAPQNIDQVKALITEHQSFMEEMTRKQPDVDRVTKTYKRKATEPPHGALIDKSRSNRKSLTQAAPPTMPIISQSETKNPRINQLSARWQQVWLLALERQRKLNDALDRLEELKEFANFDFDVWRKKYMRWMNHKKSRVMDFFRRIDKDQDGKITRQEFIDGILASKFPTTKLEMTAVADIFDRDGDGYIDYYEFVAALHPNKDAYRPTTDADKIEDEVTRQVAQCKCAKRFQVEQIGENKYRFFLGNQFGDSQQLRLVRILRSTVMVRVGGGWMALDEFLVKNDPCRARGRTNLELREKFILPEGASQGMTPFRSRGRRSKPSSRAASPTRSSSSASQSNHSCASMPSSPATPASGAKTPHHFSRCYDKPWLINSKAGTPLRGSDYPDLQLPSSEVTPAAGSKLKRPTFHSSRTSLVGDTSNSSSPVSSGAKSGRADPKKAASRPTSRAGSRAGSRASSRRGSDASDFDLLETQSACSDTSESSVAGTRRGAKPSKIPTMSKKTTTATPKTPGPKR</sequence>
<dbReference type="PROSITE" id="PS50021">
    <property type="entry name" value="CH"/>
    <property type="match status" value="2"/>
</dbReference>
<dbReference type="GO" id="GO:0005509">
    <property type="term" value="F:calcium ion binding"/>
    <property type="evidence" value="ECO:0007669"/>
    <property type="project" value="InterPro"/>
</dbReference>
<dbReference type="FunFam" id="1.20.58.60:FF:000084">
    <property type="entry name" value="microtubule-actin cross-linking factor 1 isoform X2"/>
    <property type="match status" value="1"/>
</dbReference>
<keyword evidence="28" id="KW-1267">Proteomics identification</keyword>
<feature type="compositionally biased region" description="Basic and acidic residues" evidence="21">
    <location>
        <begin position="2778"/>
        <end position="2791"/>
    </location>
</feature>
<evidence type="ECO:0000259" key="23">
    <source>
        <dbReference type="PROSITE" id="PS50021"/>
    </source>
</evidence>
<dbReference type="CDD" id="cd00176">
    <property type="entry name" value="SPEC"/>
    <property type="match status" value="15"/>
</dbReference>
<feature type="domain" description="Calponin-homology (CH)" evidence="23">
    <location>
        <begin position="187"/>
        <end position="291"/>
    </location>
</feature>
<dbReference type="SMART" id="SM00033">
    <property type="entry name" value="CH"/>
    <property type="match status" value="2"/>
</dbReference>
<dbReference type="SUPFAM" id="SSF47576">
    <property type="entry name" value="Calponin-homology domain, CH-domain"/>
    <property type="match status" value="1"/>
</dbReference>
<keyword evidence="27" id="KW-1185">Reference proteome</keyword>
<dbReference type="Gene3D" id="1.10.418.10">
    <property type="entry name" value="Calponin-like domain"/>
    <property type="match status" value="2"/>
</dbReference>
<dbReference type="GeneTree" id="ENSGT00940000155824"/>
<evidence type="ECO:0000256" key="5">
    <source>
        <dbReference type="ARBA" id="ARBA00022475"/>
    </source>
</evidence>
<dbReference type="FunFam" id="1.20.58.60:FF:000016">
    <property type="entry name" value="Microtubule-actin cross-linking factor 1"/>
    <property type="match status" value="1"/>
</dbReference>
<dbReference type="SUPFAM" id="SSF46966">
    <property type="entry name" value="Spectrin repeat"/>
    <property type="match status" value="30"/>
</dbReference>
<evidence type="ECO:0000256" key="12">
    <source>
        <dbReference type="ARBA" id="ARBA00022737"/>
    </source>
</evidence>
<feature type="coiled-coil region" evidence="20">
    <location>
        <begin position="4137"/>
        <end position="4204"/>
    </location>
</feature>
<comment type="subcellular location">
    <subcellularLocation>
        <location evidence="3">Cell projection</location>
        <location evidence="3">Ruffle membrane</location>
    </subcellularLocation>
    <subcellularLocation>
        <location evidence="1">Cytoplasm</location>
        <location evidence="1">Cytoskeleton</location>
    </subcellularLocation>
    <subcellularLocation>
        <location evidence="2">Golgi apparatus</location>
    </subcellularLocation>
</comment>
<dbReference type="Gene3D" id="1.10.238.10">
    <property type="entry name" value="EF-hand"/>
    <property type="match status" value="1"/>
</dbReference>
<dbReference type="InterPro" id="IPR003108">
    <property type="entry name" value="GAR_dom"/>
</dbReference>
<keyword evidence="7" id="KW-0597">Phosphoprotein</keyword>
<dbReference type="FunFam" id="1.20.58.60:FF:000009">
    <property type="entry name" value="dystonin isoform X1"/>
    <property type="match status" value="1"/>
</dbReference>
<evidence type="ECO:0000259" key="25">
    <source>
        <dbReference type="PROSITE" id="PS51460"/>
    </source>
</evidence>
<dbReference type="GO" id="GO:0003779">
    <property type="term" value="F:actin binding"/>
    <property type="evidence" value="ECO:0007669"/>
    <property type="project" value="UniProtKB-KW"/>
</dbReference>
<feature type="coiled-coil region" evidence="20">
    <location>
        <begin position="4865"/>
        <end position="4927"/>
    </location>
</feature>
<dbReference type="FunCoup" id="A0A8V0Z4R2">
    <property type="interactions" value="1480"/>
</dbReference>
<feature type="region of interest" description="Disordered" evidence="21">
    <location>
        <begin position="7201"/>
        <end position="7257"/>
    </location>
</feature>
<dbReference type="SMART" id="SM00054">
    <property type="entry name" value="EFh"/>
    <property type="match status" value="2"/>
</dbReference>
<keyword evidence="17" id="KW-0206">Cytoskeleton</keyword>
<feature type="coiled-coil region" evidence="20">
    <location>
        <begin position="6080"/>
        <end position="6107"/>
    </location>
</feature>
<dbReference type="CDD" id="cd21240">
    <property type="entry name" value="CH_MACF1_rpt2"/>
    <property type="match status" value="1"/>
</dbReference>
<dbReference type="GO" id="GO:0005794">
    <property type="term" value="C:Golgi apparatus"/>
    <property type="evidence" value="ECO:0007669"/>
    <property type="project" value="UniProtKB-SubCell"/>
</dbReference>
<feature type="coiled-coil region" evidence="20">
    <location>
        <begin position="4607"/>
        <end position="4641"/>
    </location>
</feature>
<dbReference type="Pfam" id="PF13499">
    <property type="entry name" value="EF-hand_7"/>
    <property type="match status" value="1"/>
</dbReference>
<dbReference type="GO" id="GO:0051893">
    <property type="term" value="P:regulation of focal adhesion assembly"/>
    <property type="evidence" value="ECO:0000318"/>
    <property type="project" value="GO_Central"/>
</dbReference>
<dbReference type="GO" id="GO:0090150">
    <property type="term" value="P:establishment of protein localization to membrane"/>
    <property type="evidence" value="ECO:0007669"/>
    <property type="project" value="UniProtKB-ARBA"/>
</dbReference>
<dbReference type="GO" id="GO:0005737">
    <property type="term" value="C:cytoplasm"/>
    <property type="evidence" value="ECO:0000318"/>
    <property type="project" value="GO_Central"/>
</dbReference>
<keyword evidence="15" id="KW-0472">Membrane</keyword>
<dbReference type="SMART" id="SM00250">
    <property type="entry name" value="PLEC"/>
    <property type="match status" value="20"/>
</dbReference>
<dbReference type="FunFam" id="1.20.58.60:FF:000025">
    <property type="entry name" value="microtubule-actin cross-linking factor 1"/>
    <property type="match status" value="1"/>
</dbReference>
<dbReference type="OrthoDB" id="10016565at2759"/>
<feature type="domain" description="GAR" evidence="25">
    <location>
        <begin position="7105"/>
        <end position="7183"/>
    </location>
</feature>
<keyword evidence="10" id="KW-0493">Microtubule</keyword>
<keyword evidence="12" id="KW-0677">Repeat</keyword>
<dbReference type="Pfam" id="PF21019">
    <property type="entry name" value="Spectrin_3"/>
    <property type="match status" value="1"/>
</dbReference>
<dbReference type="InterPro" id="IPR041615">
    <property type="entry name" value="Desmoplakin_SH3"/>
</dbReference>
<dbReference type="PROSITE" id="PS00019">
    <property type="entry name" value="ACTININ_1"/>
    <property type="match status" value="1"/>
</dbReference>
<evidence type="ECO:0000256" key="8">
    <source>
        <dbReference type="ARBA" id="ARBA00022614"/>
    </source>
</evidence>
<dbReference type="FunFam" id="1.20.58.60:FF:000012">
    <property type="entry name" value="Microtubule-actin cross-linking factor 1"/>
    <property type="match status" value="1"/>
</dbReference>
<reference evidence="26" key="1">
    <citation type="submission" date="2020-11" db="EMBL/GenBank/DDBJ databases">
        <title>Gallus gallus (Chicken) genome, bGalGal1, GRCg7b, maternal haplotype autosomes + Z &amp; W.</title>
        <authorList>
            <person name="Warren W."/>
            <person name="Formenti G."/>
            <person name="Fedrigo O."/>
            <person name="Haase B."/>
            <person name="Mountcastle J."/>
            <person name="Balacco J."/>
            <person name="Tracey A."/>
            <person name="Schneider V."/>
            <person name="Okimoto R."/>
            <person name="Cheng H."/>
            <person name="Hawken R."/>
            <person name="Howe K."/>
            <person name="Jarvis E.D."/>
        </authorList>
    </citation>
    <scope>NUCLEOTIDE SEQUENCE [LARGE SCALE GENOMIC DNA]</scope>
    <source>
        <strain evidence="26">Broiler</strain>
    </source>
</reference>
<dbReference type="FunFam" id="1.20.58.60:FF:000061">
    <property type="entry name" value="microtubule-actin cross-linking factor 1 isoform X3"/>
    <property type="match status" value="1"/>
</dbReference>
<feature type="region of interest" description="Disordered" evidence="21">
    <location>
        <begin position="1929"/>
        <end position="1949"/>
    </location>
</feature>
<dbReference type="Pfam" id="PF21097">
    <property type="entry name" value="SR_plectin_7"/>
    <property type="match status" value="1"/>
</dbReference>
<dbReference type="InterPro" id="IPR036534">
    <property type="entry name" value="GAR_dom_sf"/>
</dbReference>
<dbReference type="FunFam" id="1.20.58.60:FF:000167">
    <property type="entry name" value="microtubule-actin cross-linking factor 1 isoform X9"/>
    <property type="match status" value="1"/>
</dbReference>
<dbReference type="PROSITE" id="PS00020">
    <property type="entry name" value="ACTININ_2"/>
    <property type="match status" value="1"/>
</dbReference>
<accession>A0A8V0Z4R2</accession>
<feature type="compositionally biased region" description="Low complexity" evidence="21">
    <location>
        <begin position="7219"/>
        <end position="7254"/>
    </location>
</feature>
<gene>
    <name evidence="26" type="primary">MACF1</name>
</gene>
<dbReference type="GO" id="GO:0022603">
    <property type="term" value="P:regulation of anatomical structure morphogenesis"/>
    <property type="evidence" value="ECO:0007669"/>
    <property type="project" value="UniProtKB-ARBA"/>
</dbReference>
<dbReference type="SUPFAM" id="SSF143575">
    <property type="entry name" value="GAS2 domain-like"/>
    <property type="match status" value="1"/>
</dbReference>
<reference evidence="26" key="2">
    <citation type="submission" date="2025-08" db="UniProtKB">
        <authorList>
            <consortium name="Ensembl"/>
        </authorList>
    </citation>
    <scope>IDENTIFICATION</scope>
    <source>
        <strain evidence="26">broiler</strain>
    </source>
</reference>
<feature type="region of interest" description="Disordered" evidence="21">
    <location>
        <begin position="2869"/>
        <end position="2888"/>
    </location>
</feature>
<keyword evidence="9" id="KW-0879">Wnt signaling pathway</keyword>
<dbReference type="FunFam" id="1.10.238.10:FF:000013">
    <property type="entry name" value="Microtubule-actin cross-linking factor 1"/>
    <property type="match status" value="1"/>
</dbReference>
<evidence type="ECO:0000256" key="7">
    <source>
        <dbReference type="ARBA" id="ARBA00022553"/>
    </source>
</evidence>
<dbReference type="FunFam" id="1.20.58.60:FF:000087">
    <property type="entry name" value="microtubule-actin cross-linking factor 1 isoform X2"/>
    <property type="match status" value="1"/>
</dbReference>
<feature type="compositionally biased region" description="Low complexity" evidence="21">
    <location>
        <begin position="7339"/>
        <end position="7353"/>
    </location>
</feature>
<dbReference type="Pfam" id="PF17902">
    <property type="entry name" value="SH3_10"/>
    <property type="match status" value="1"/>
</dbReference>
<feature type="domain" description="EF-hand" evidence="24">
    <location>
        <begin position="7029"/>
        <end position="7064"/>
    </location>
</feature>
<protein>
    <submittedName>
        <fullName evidence="26">Microtubule actin crosslinking factor 1</fullName>
    </submittedName>
</protein>
<feature type="coiled-coil region" evidence="20">
    <location>
        <begin position="5050"/>
        <end position="5103"/>
    </location>
</feature>
<feature type="coiled-coil region" evidence="20">
    <location>
        <begin position="1453"/>
        <end position="1480"/>
    </location>
</feature>
<dbReference type="GO" id="GO:0016055">
    <property type="term" value="P:Wnt signaling pathway"/>
    <property type="evidence" value="ECO:0007669"/>
    <property type="project" value="UniProtKB-KW"/>
</dbReference>
<dbReference type="InterPro" id="IPR002017">
    <property type="entry name" value="Spectrin_repeat"/>
</dbReference>
<feature type="compositionally biased region" description="Basic and acidic residues" evidence="21">
    <location>
        <begin position="2959"/>
        <end position="2976"/>
    </location>
</feature>
<dbReference type="Ensembl" id="ENSGALT00010043020.1">
    <property type="protein sequence ID" value="ENSGALP00010025510.1"/>
    <property type="gene ID" value="ENSGALG00010017795.1"/>
</dbReference>
<dbReference type="FunFam" id="1.20.58.60:FF:000008">
    <property type="entry name" value="microtubule-actin cross-linking factor 1"/>
    <property type="match status" value="2"/>
</dbReference>
<dbReference type="CDD" id="cd00051">
    <property type="entry name" value="EFh"/>
    <property type="match status" value="1"/>
</dbReference>
<dbReference type="FunFam" id="1.20.58.60:FF:000092">
    <property type="entry name" value="microtubule-actin cross-linking factor 1 isoform X2"/>
    <property type="match status" value="1"/>
</dbReference>
<dbReference type="GO" id="GO:0030334">
    <property type="term" value="P:regulation of cell migration"/>
    <property type="evidence" value="ECO:0007669"/>
    <property type="project" value="UniProtKB-ARBA"/>
</dbReference>
<feature type="coiled-coil region" evidence="20">
    <location>
        <begin position="3336"/>
        <end position="3374"/>
    </location>
</feature>
<dbReference type="InterPro" id="IPR001101">
    <property type="entry name" value="Plectin_repeat"/>
</dbReference>
<dbReference type="Pfam" id="PF00681">
    <property type="entry name" value="Plectin"/>
    <property type="match status" value="6"/>
</dbReference>
<feature type="compositionally biased region" description="Basic residues" evidence="21">
    <location>
        <begin position="3007"/>
        <end position="3018"/>
    </location>
</feature>
<evidence type="ECO:0007829" key="28">
    <source>
        <dbReference type="PeptideAtlas" id="A0A8V0Z4R2"/>
    </source>
</evidence>
<feature type="coiled-coil region" evidence="20">
    <location>
        <begin position="470"/>
        <end position="522"/>
    </location>
</feature>
<dbReference type="InterPro" id="IPR002048">
    <property type="entry name" value="EF_hand_dom"/>
</dbReference>
<dbReference type="FunFam" id="1.20.58.60:FF:000134">
    <property type="entry name" value="microtubule-actin cross-linking factor 1 isoform X4"/>
    <property type="match status" value="1"/>
</dbReference>
<evidence type="ECO:0000256" key="16">
    <source>
        <dbReference type="ARBA" id="ARBA00023203"/>
    </source>
</evidence>
<feature type="coiled-coil region" evidence="20">
    <location>
        <begin position="3586"/>
        <end position="3620"/>
    </location>
</feature>
<feature type="region of interest" description="Disordered" evidence="21">
    <location>
        <begin position="2083"/>
        <end position="2150"/>
    </location>
</feature>
<dbReference type="InterPro" id="IPR001589">
    <property type="entry name" value="Actinin_actin-bd_CS"/>
</dbReference>
<dbReference type="PROSITE" id="PS50002">
    <property type="entry name" value="SH3"/>
    <property type="match status" value="1"/>
</dbReference>
<feature type="region of interest" description="Disordered" evidence="21">
    <location>
        <begin position="2893"/>
        <end position="3113"/>
    </location>
</feature>
<dbReference type="SMART" id="SM00150">
    <property type="entry name" value="SPEC"/>
    <property type="match status" value="36"/>
</dbReference>
<dbReference type="FunFam" id="1.10.418.10:FF:000002">
    <property type="entry name" value="Microtubule-actin cross-linking factor 1"/>
    <property type="match status" value="1"/>
</dbReference>
<dbReference type="SMART" id="SM00243">
    <property type="entry name" value="GAS2"/>
    <property type="match status" value="1"/>
</dbReference>
<keyword evidence="18" id="KW-0966">Cell projection</keyword>
<dbReference type="FunFam" id="1.20.58.60:FF:000127">
    <property type="entry name" value="microtubule-actin cross-linking factor 1 isoform X9"/>
    <property type="match status" value="1"/>
</dbReference>
<keyword evidence="5" id="KW-1003">Cell membrane</keyword>
<dbReference type="InterPro" id="IPR049538">
    <property type="entry name" value="PCN-like_spectrin-like_rpt"/>
</dbReference>
<feature type="compositionally biased region" description="Polar residues" evidence="21">
    <location>
        <begin position="2083"/>
        <end position="2092"/>
    </location>
</feature>
<dbReference type="Pfam" id="PF00435">
    <property type="entry name" value="Spectrin"/>
    <property type="match status" value="19"/>
</dbReference>
<keyword evidence="4 19" id="KW-0728">SH3 domain</keyword>
<feature type="compositionally biased region" description="Polar residues" evidence="21">
    <location>
        <begin position="7305"/>
        <end position="7316"/>
    </location>
</feature>
<dbReference type="PROSITE" id="PS51460">
    <property type="entry name" value="GAR"/>
    <property type="match status" value="1"/>
</dbReference>
<feature type="compositionally biased region" description="Polar residues" evidence="21">
    <location>
        <begin position="7368"/>
        <end position="7382"/>
    </location>
</feature>
<evidence type="ECO:0000256" key="17">
    <source>
        <dbReference type="ARBA" id="ARBA00023212"/>
    </source>
</evidence>
<feature type="coiled-coil region" evidence="20">
    <location>
        <begin position="1396"/>
        <end position="1426"/>
    </location>
</feature>
<dbReference type="FunFam" id="1.20.58.60:FF:000116">
    <property type="entry name" value="Microtubule-actin cross-linking factor 1"/>
    <property type="match status" value="1"/>
</dbReference>
<dbReference type="InterPro" id="IPR011992">
    <property type="entry name" value="EF-hand-dom_pair"/>
</dbReference>
<dbReference type="FunFam" id="1.20.58.60:FF:000088">
    <property type="entry name" value="microtubule-actin cross-linking factor 1 isoform X2"/>
    <property type="match status" value="1"/>
</dbReference>
<evidence type="ECO:0000256" key="3">
    <source>
        <dbReference type="ARBA" id="ARBA00004632"/>
    </source>
</evidence>
<feature type="compositionally biased region" description="Polar residues" evidence="21">
    <location>
        <begin position="3191"/>
        <end position="3203"/>
    </location>
</feature>
<dbReference type="PROSITE" id="PS00018">
    <property type="entry name" value="EF_HAND_1"/>
    <property type="match status" value="2"/>
</dbReference>
<dbReference type="InterPro" id="IPR035915">
    <property type="entry name" value="Plakin_repeat_sf"/>
</dbReference>
<keyword evidence="6" id="KW-0963">Cytoplasm</keyword>
<dbReference type="Pfam" id="PF18373">
    <property type="entry name" value="Spectrin_2"/>
    <property type="match status" value="1"/>
</dbReference>
<keyword evidence="8" id="KW-0433">Leucine-rich repeat</keyword>
<feature type="region of interest" description="Disordered" evidence="21">
    <location>
        <begin position="2778"/>
        <end position="2814"/>
    </location>
</feature>
<feature type="domain" description="SH3" evidence="22">
    <location>
        <begin position="861"/>
        <end position="918"/>
    </location>
</feature>
<dbReference type="Pfam" id="PF00307">
    <property type="entry name" value="CH"/>
    <property type="match status" value="2"/>
</dbReference>
<dbReference type="InterPro" id="IPR041573">
    <property type="entry name" value="Desmoplakin_Spectrin-like"/>
</dbReference>
<feature type="domain" description="EF-hand" evidence="24">
    <location>
        <begin position="7065"/>
        <end position="7100"/>
    </location>
</feature>
<dbReference type="FunFam" id="3.90.1290.10:FF:000003">
    <property type="entry name" value="microtubule-actin cross-linking factor 1 isoform X1"/>
    <property type="match status" value="1"/>
</dbReference>
<evidence type="ECO:0000256" key="4">
    <source>
        <dbReference type="ARBA" id="ARBA00022443"/>
    </source>
</evidence>
<evidence type="ECO:0000256" key="11">
    <source>
        <dbReference type="ARBA" id="ARBA00022723"/>
    </source>
</evidence>
<dbReference type="GO" id="GO:0032886">
    <property type="term" value="P:regulation of microtubule-based process"/>
    <property type="evidence" value="ECO:0000318"/>
    <property type="project" value="GO_Central"/>
</dbReference>
<dbReference type="PANTHER" id="PTHR23169:SF25">
    <property type="entry name" value="MICROTUBULE-ACTIN CROSS-LINKING FACTOR 1, ISOFORMS 1_2_3_4_5"/>
    <property type="match status" value="1"/>
</dbReference>
<dbReference type="FunFam" id="1.20.58.60:FF:000389">
    <property type="entry name" value="Microtubule-actin crosslinking factor 1"/>
    <property type="match status" value="1"/>
</dbReference>
<feature type="coiled-coil region" evidence="20">
    <location>
        <begin position="1008"/>
        <end position="1059"/>
    </location>
</feature>
<dbReference type="FunFam" id="1.20.58.60:FF:000001">
    <property type="entry name" value="Microtubule-actin cross-linking factor 1"/>
    <property type="match status" value="3"/>
</dbReference>
<dbReference type="GO" id="GO:0016020">
    <property type="term" value="C:membrane"/>
    <property type="evidence" value="ECO:0000318"/>
    <property type="project" value="GO_Central"/>
</dbReference>
<dbReference type="InterPro" id="IPR018247">
    <property type="entry name" value="EF_Hand_1_Ca_BS"/>
</dbReference>
<dbReference type="FunFam" id="1.20.58.60:FF:000234">
    <property type="entry name" value="microtubule-actin cross-linking factor 1 isoform X6"/>
    <property type="match status" value="1"/>
</dbReference>
<evidence type="ECO:0000259" key="22">
    <source>
        <dbReference type="PROSITE" id="PS50002"/>
    </source>
</evidence>
<dbReference type="InterPro" id="IPR043197">
    <property type="entry name" value="Plakin"/>
</dbReference>
<feature type="region of interest" description="Disordered" evidence="21">
    <location>
        <begin position="7273"/>
        <end position="7412"/>
    </location>
</feature>
<dbReference type="PROSITE" id="PS50222">
    <property type="entry name" value="EF_HAND_2"/>
    <property type="match status" value="2"/>
</dbReference>
<evidence type="ECO:0000256" key="10">
    <source>
        <dbReference type="ARBA" id="ARBA00022701"/>
    </source>
</evidence>
<dbReference type="FunFam" id="1.20.58.60:FF:000089">
    <property type="entry name" value="microtubule-actin cross-linking factor 1 isoform X9"/>
    <property type="match status" value="1"/>
</dbReference>
<dbReference type="FunFam" id="1.20.58.60:FF:000095">
    <property type="entry name" value="microtubule-actin cross-linking factor 1 isoform X2"/>
    <property type="match status" value="1"/>
</dbReference>
<dbReference type="SUPFAM" id="SSF75399">
    <property type="entry name" value="Plakin repeat"/>
    <property type="match status" value="6"/>
</dbReference>
<feature type="coiled-coil region" evidence="20">
    <location>
        <begin position="1508"/>
        <end position="1535"/>
    </location>
</feature>
<evidence type="ECO:0000256" key="19">
    <source>
        <dbReference type="PROSITE-ProRule" id="PRU00192"/>
    </source>
</evidence>
<dbReference type="GO" id="GO:0005198">
    <property type="term" value="F:structural molecule activity"/>
    <property type="evidence" value="ECO:0000318"/>
    <property type="project" value="GO_Central"/>
</dbReference>
<dbReference type="SUPFAM" id="SSF47473">
    <property type="entry name" value="EF-hand"/>
    <property type="match status" value="1"/>
</dbReference>
<dbReference type="Pfam" id="PF21020">
    <property type="entry name" value="Spectrin_4"/>
    <property type="match status" value="1"/>
</dbReference>
<dbReference type="GO" id="GO:0032587">
    <property type="term" value="C:ruffle membrane"/>
    <property type="evidence" value="ECO:0007669"/>
    <property type="project" value="UniProtKB-SubCell"/>
</dbReference>
<dbReference type="GO" id="GO:0008017">
    <property type="term" value="F:microtubule binding"/>
    <property type="evidence" value="ECO:0007669"/>
    <property type="project" value="InterPro"/>
</dbReference>
<keyword evidence="13" id="KW-0106">Calcium</keyword>